<feature type="region of interest" description="Disordered" evidence="1">
    <location>
        <begin position="180"/>
        <end position="201"/>
    </location>
</feature>
<reference evidence="4" key="1">
    <citation type="submission" date="2023-06" db="EMBL/GenBank/DDBJ databases">
        <title>Genome-scale phylogeny and comparative genomics of the fungal order Sordariales.</title>
        <authorList>
            <consortium name="Lawrence Berkeley National Laboratory"/>
            <person name="Hensen N."/>
            <person name="Bonometti L."/>
            <person name="Westerberg I."/>
            <person name="Brannstrom I.O."/>
            <person name="Guillou S."/>
            <person name="Cros-Aarteil S."/>
            <person name="Calhoun S."/>
            <person name="Haridas S."/>
            <person name="Kuo A."/>
            <person name="Mondo S."/>
            <person name="Pangilinan J."/>
            <person name="Riley R."/>
            <person name="Labutti K."/>
            <person name="Andreopoulos B."/>
            <person name="Lipzen A."/>
            <person name="Chen C."/>
            <person name="Yanf M."/>
            <person name="Daum C."/>
            <person name="Ng V."/>
            <person name="Clum A."/>
            <person name="Steindorff A."/>
            <person name="Ohm R."/>
            <person name="Martin F."/>
            <person name="Silar P."/>
            <person name="Natvig D."/>
            <person name="Lalanne C."/>
            <person name="Gautier V."/>
            <person name="Ament-Velasquez S.L."/>
            <person name="Kruys A."/>
            <person name="Hutchinson M.I."/>
            <person name="Powell A.J."/>
            <person name="Barry K."/>
            <person name="Miller A.N."/>
            <person name="Grigoriev I.V."/>
            <person name="Debuchy R."/>
            <person name="Gladieux P."/>
            <person name="Thoren M.H."/>
            <person name="Johannesson H."/>
        </authorList>
    </citation>
    <scope>NUCLEOTIDE SEQUENCE</scope>
    <source>
        <strain evidence="4">CBS 606.72</strain>
    </source>
</reference>
<keyword evidence="3" id="KW-0732">Signal</keyword>
<dbReference type="AlphaFoldDB" id="A0AA40C223"/>
<proteinExistence type="predicted"/>
<evidence type="ECO:0000256" key="2">
    <source>
        <dbReference type="SAM" id="Phobius"/>
    </source>
</evidence>
<feature type="region of interest" description="Disordered" evidence="1">
    <location>
        <begin position="132"/>
        <end position="155"/>
    </location>
</feature>
<accession>A0AA40C223</accession>
<protein>
    <submittedName>
        <fullName evidence="4">Uncharacterized protein</fullName>
    </submittedName>
</protein>
<evidence type="ECO:0000313" key="4">
    <source>
        <dbReference type="EMBL" id="KAK0622476.1"/>
    </source>
</evidence>
<feature type="transmembrane region" description="Helical" evidence="2">
    <location>
        <begin position="211"/>
        <end position="232"/>
    </location>
</feature>
<organism evidence="4 5">
    <name type="scientific">Immersiella caudata</name>
    <dbReference type="NCBI Taxonomy" id="314043"/>
    <lineage>
        <taxon>Eukaryota</taxon>
        <taxon>Fungi</taxon>
        <taxon>Dikarya</taxon>
        <taxon>Ascomycota</taxon>
        <taxon>Pezizomycotina</taxon>
        <taxon>Sordariomycetes</taxon>
        <taxon>Sordariomycetidae</taxon>
        <taxon>Sordariales</taxon>
        <taxon>Lasiosphaeriaceae</taxon>
        <taxon>Immersiella</taxon>
    </lineage>
</organism>
<gene>
    <name evidence="4" type="ORF">B0T14DRAFT_563924</name>
</gene>
<dbReference type="EMBL" id="JAULSU010000003">
    <property type="protein sequence ID" value="KAK0622476.1"/>
    <property type="molecule type" value="Genomic_DNA"/>
</dbReference>
<sequence length="323" mass="33454">MRSLFLLAALLSASSNAQSNTITCFGFNGGNYTGNVACPGSNACCGSGATCLSNRICVNPNQELVRAPCRVFPYDDTCAQICLYDEPSLGGRLPRVKICDDGSLCCDNLSTCCESGLGIFLDESGQRVSSRATAATTSFPPNPTGTGRITLTPSVSTPTITSLTQTTTSQTIATLPTSISNTIPALPSGSNSGSTSSGSTTTEAENTALKVGLGIGIPFAILATAGLVYCCLRRRKNSSNSQQPLEMGTDSGAAEMSMPYGYGQGQAPGYSEAPPLPAKDYYYSGTPQPGLVKVPVEIGAPAVVEMGGGEREKEGRRSRYELA</sequence>
<feature type="compositionally biased region" description="Low complexity" evidence="1">
    <location>
        <begin position="188"/>
        <end position="201"/>
    </location>
</feature>
<evidence type="ECO:0000256" key="3">
    <source>
        <dbReference type="SAM" id="SignalP"/>
    </source>
</evidence>
<keyword evidence="5" id="KW-1185">Reference proteome</keyword>
<dbReference type="Proteomes" id="UP001175000">
    <property type="component" value="Unassembled WGS sequence"/>
</dbReference>
<feature type="chain" id="PRO_5041208134" evidence="3">
    <location>
        <begin position="20"/>
        <end position="323"/>
    </location>
</feature>
<feature type="signal peptide" evidence="3">
    <location>
        <begin position="1"/>
        <end position="19"/>
    </location>
</feature>
<keyword evidence="2" id="KW-0472">Membrane</keyword>
<evidence type="ECO:0000313" key="5">
    <source>
        <dbReference type="Proteomes" id="UP001175000"/>
    </source>
</evidence>
<keyword evidence="2" id="KW-1133">Transmembrane helix</keyword>
<name>A0AA40C223_9PEZI</name>
<comment type="caution">
    <text evidence="4">The sequence shown here is derived from an EMBL/GenBank/DDBJ whole genome shotgun (WGS) entry which is preliminary data.</text>
</comment>
<keyword evidence="2" id="KW-0812">Transmembrane</keyword>
<evidence type="ECO:0000256" key="1">
    <source>
        <dbReference type="SAM" id="MobiDB-lite"/>
    </source>
</evidence>